<organism evidence="2 3">
    <name type="scientific">Ancylostoma ceylanicum</name>
    <dbReference type="NCBI Taxonomy" id="53326"/>
    <lineage>
        <taxon>Eukaryota</taxon>
        <taxon>Metazoa</taxon>
        <taxon>Ecdysozoa</taxon>
        <taxon>Nematoda</taxon>
        <taxon>Chromadorea</taxon>
        <taxon>Rhabditida</taxon>
        <taxon>Rhabditina</taxon>
        <taxon>Rhabditomorpha</taxon>
        <taxon>Strongyloidea</taxon>
        <taxon>Ancylostomatidae</taxon>
        <taxon>Ancylostomatinae</taxon>
        <taxon>Ancylostoma</taxon>
    </lineage>
</organism>
<evidence type="ECO:0000256" key="1">
    <source>
        <dbReference type="SAM" id="MobiDB-lite"/>
    </source>
</evidence>
<sequence length="285" mass="31803">MDEYFQTWECEKQLVDAIRLWKFSGKTLFSVKIHRNRLKQANIVKIEQKSDGLLKRNESDRGDGEQLCVRVRMRKKVVFRMSLRIEDSSMFTSALQLNGKSEDNVVEGGGSNEPTTNGGTPSPEAPSNTFDIEAQQKAFQRFTSSLGLGGFRSAFNMNVLPPFLAALQQNPLALQQQLLGLTSGLSGVSPGPDEEEENENSGTTEPEDLTMSFRKDAKIEDQHAEGGGSLSGGPSWSYEEQFKQKSRQKSKLFSNIYPVEKYDIHAQRHSNSTMSRNNVVAGSRD</sequence>
<feature type="region of interest" description="Disordered" evidence="1">
    <location>
        <begin position="101"/>
        <end position="128"/>
    </location>
</feature>
<feature type="compositionally biased region" description="Polar residues" evidence="1">
    <location>
        <begin position="269"/>
        <end position="285"/>
    </location>
</feature>
<feature type="region of interest" description="Disordered" evidence="1">
    <location>
        <begin position="183"/>
        <end position="250"/>
    </location>
</feature>
<name>A0A0D6L670_9BILA</name>
<reference evidence="2 3" key="1">
    <citation type="submission" date="2013-05" db="EMBL/GenBank/DDBJ databases">
        <title>Draft genome of the parasitic nematode Anyclostoma ceylanicum.</title>
        <authorList>
            <person name="Mitreva M."/>
        </authorList>
    </citation>
    <scope>NUCLEOTIDE SEQUENCE [LARGE SCALE GENOMIC DNA]</scope>
</reference>
<dbReference type="AlphaFoldDB" id="A0A0D6L670"/>
<feature type="region of interest" description="Disordered" evidence="1">
    <location>
        <begin position="264"/>
        <end position="285"/>
    </location>
</feature>
<accession>A0A0D6L670</accession>
<evidence type="ECO:0000313" key="3">
    <source>
        <dbReference type="Proteomes" id="UP000054495"/>
    </source>
</evidence>
<evidence type="ECO:0000313" key="2">
    <source>
        <dbReference type="EMBL" id="EPB67125.1"/>
    </source>
</evidence>
<gene>
    <name evidence="2" type="ORF">ANCCEY_13784</name>
</gene>
<dbReference type="Proteomes" id="UP000054495">
    <property type="component" value="Unassembled WGS sequence"/>
</dbReference>
<dbReference type="EMBL" id="KE125772">
    <property type="protein sequence ID" value="EPB67125.1"/>
    <property type="molecule type" value="Genomic_DNA"/>
</dbReference>
<feature type="compositionally biased region" description="Basic and acidic residues" evidence="1">
    <location>
        <begin position="213"/>
        <end position="224"/>
    </location>
</feature>
<feature type="compositionally biased region" description="Polar residues" evidence="1">
    <location>
        <begin position="112"/>
        <end position="128"/>
    </location>
</feature>
<keyword evidence="3" id="KW-1185">Reference proteome</keyword>
<proteinExistence type="predicted"/>
<protein>
    <submittedName>
        <fullName evidence="2">Uncharacterized protein</fullName>
    </submittedName>
</protein>